<dbReference type="PROSITE" id="PS51318">
    <property type="entry name" value="TAT"/>
    <property type="match status" value="1"/>
</dbReference>
<name>A0A975CHD7_9BURK</name>
<dbReference type="Proteomes" id="UP000663903">
    <property type="component" value="Chromosome"/>
</dbReference>
<proteinExistence type="predicted"/>
<keyword evidence="3" id="KW-1185">Reference proteome</keyword>
<evidence type="ECO:0000313" key="3">
    <source>
        <dbReference type="Proteomes" id="UP000663903"/>
    </source>
</evidence>
<dbReference type="AlphaFoldDB" id="A0A975CHD7"/>
<gene>
    <name evidence="2" type="ORF">J1M35_19165</name>
</gene>
<feature type="signal peptide" evidence="1">
    <location>
        <begin position="1"/>
        <end position="29"/>
    </location>
</feature>
<dbReference type="KEGG" id="otd:J1M35_19165"/>
<organism evidence="2 3">
    <name type="scientific">Ottowia testudinis</name>
    <dbReference type="NCBI Taxonomy" id="2816950"/>
    <lineage>
        <taxon>Bacteria</taxon>
        <taxon>Pseudomonadati</taxon>
        <taxon>Pseudomonadota</taxon>
        <taxon>Betaproteobacteria</taxon>
        <taxon>Burkholderiales</taxon>
        <taxon>Comamonadaceae</taxon>
        <taxon>Ottowia</taxon>
    </lineage>
</organism>
<keyword evidence="1" id="KW-0732">Signal</keyword>
<evidence type="ECO:0000313" key="2">
    <source>
        <dbReference type="EMBL" id="QTD45116.1"/>
    </source>
</evidence>
<dbReference type="EMBL" id="CP071796">
    <property type="protein sequence ID" value="QTD45116.1"/>
    <property type="molecule type" value="Genomic_DNA"/>
</dbReference>
<dbReference type="Pfam" id="PF04214">
    <property type="entry name" value="DUF411"/>
    <property type="match status" value="1"/>
</dbReference>
<dbReference type="InterPro" id="IPR007332">
    <property type="entry name" value="DUF411"/>
</dbReference>
<accession>A0A975CHD7</accession>
<reference evidence="2" key="1">
    <citation type="submission" date="2021-03" db="EMBL/GenBank/DDBJ databases">
        <title>Ottowia sp. 27C isolated from the cloaca of a Giant Asian pond turtle (Heosemys grandis).</title>
        <authorList>
            <person name="Spergser J."/>
            <person name="Busse H.-J."/>
        </authorList>
    </citation>
    <scope>NUCLEOTIDE SEQUENCE</scope>
    <source>
        <strain evidence="2">27C</strain>
    </source>
</reference>
<feature type="chain" id="PRO_5036741475" evidence="1">
    <location>
        <begin position="30"/>
        <end position="160"/>
    </location>
</feature>
<evidence type="ECO:0000256" key="1">
    <source>
        <dbReference type="SAM" id="SignalP"/>
    </source>
</evidence>
<protein>
    <submittedName>
        <fullName evidence="2">DUF411 domain-containing protein</fullName>
    </submittedName>
</protein>
<sequence>MNSSHPCRRRALGAFAAAAGAALLPSAWAQKRVEPARVELWKDASCGCCGDWISHMKQHGFTVTAHDTGHHAVRARLGLAARYGSCHTALVGGYVVEGHVHADDVRRLLREKPMALGLAVPGMPVGSPGMDGPVYGGRRDKYDTLLVLRDGSSQVFRSHS</sequence>
<dbReference type="InterPro" id="IPR006311">
    <property type="entry name" value="TAT_signal"/>
</dbReference>
<dbReference type="RefSeq" id="WP_208008868.1">
    <property type="nucleotide sequence ID" value="NZ_CP071796.1"/>
</dbReference>